<evidence type="ECO:0000256" key="4">
    <source>
        <dbReference type="ARBA" id="ARBA00022989"/>
    </source>
</evidence>
<name>D3B0C1_HETP5</name>
<organism evidence="9 10">
    <name type="scientific">Heterostelium pallidum (strain ATCC 26659 / Pp 5 / PN500)</name>
    <name type="common">Cellular slime mold</name>
    <name type="synonym">Polysphondylium pallidum</name>
    <dbReference type="NCBI Taxonomy" id="670386"/>
    <lineage>
        <taxon>Eukaryota</taxon>
        <taxon>Amoebozoa</taxon>
        <taxon>Evosea</taxon>
        <taxon>Eumycetozoa</taxon>
        <taxon>Dictyostelia</taxon>
        <taxon>Acytosteliales</taxon>
        <taxon>Acytosteliaceae</taxon>
        <taxon>Heterostelium</taxon>
    </lineage>
</organism>
<keyword evidence="10" id="KW-1185">Reference proteome</keyword>
<dbReference type="GO" id="GO:0008506">
    <property type="term" value="F:sucrose:proton symporter activity"/>
    <property type="evidence" value="ECO:0007669"/>
    <property type="project" value="TreeGrafter"/>
</dbReference>
<keyword evidence="4 7" id="KW-1133">Transmembrane helix</keyword>
<dbReference type="InterPro" id="IPR036259">
    <property type="entry name" value="MFS_trans_sf"/>
</dbReference>
<evidence type="ECO:0000256" key="2">
    <source>
        <dbReference type="ARBA" id="ARBA00022448"/>
    </source>
</evidence>
<dbReference type="SUPFAM" id="SSF103473">
    <property type="entry name" value="MFS general substrate transporter"/>
    <property type="match status" value="1"/>
</dbReference>
<evidence type="ECO:0000256" key="1">
    <source>
        <dbReference type="ARBA" id="ARBA00004141"/>
    </source>
</evidence>
<keyword evidence="5 7" id="KW-0472">Membrane</keyword>
<evidence type="ECO:0000313" key="10">
    <source>
        <dbReference type="Proteomes" id="UP000001396"/>
    </source>
</evidence>
<feature type="compositionally biased region" description="Low complexity" evidence="6">
    <location>
        <begin position="158"/>
        <end position="176"/>
    </location>
</feature>
<dbReference type="PROSITE" id="PS50850">
    <property type="entry name" value="MFS"/>
    <property type="match status" value="1"/>
</dbReference>
<evidence type="ECO:0000256" key="7">
    <source>
        <dbReference type="SAM" id="Phobius"/>
    </source>
</evidence>
<proteinExistence type="predicted"/>
<dbReference type="PANTHER" id="PTHR19432">
    <property type="entry name" value="SUGAR TRANSPORTER"/>
    <property type="match status" value="1"/>
</dbReference>
<evidence type="ECO:0000256" key="3">
    <source>
        <dbReference type="ARBA" id="ARBA00022692"/>
    </source>
</evidence>
<evidence type="ECO:0000256" key="5">
    <source>
        <dbReference type="ARBA" id="ARBA00023136"/>
    </source>
</evidence>
<dbReference type="GeneID" id="31357265"/>
<gene>
    <name evidence="9" type="ORF">PPL_01737</name>
</gene>
<dbReference type="GO" id="GO:0016020">
    <property type="term" value="C:membrane"/>
    <property type="evidence" value="ECO:0007669"/>
    <property type="project" value="UniProtKB-SubCell"/>
</dbReference>
<dbReference type="InParanoid" id="D3B0C1"/>
<feature type="transmembrane region" description="Helical" evidence="7">
    <location>
        <begin position="339"/>
        <end position="357"/>
    </location>
</feature>
<dbReference type="Gene3D" id="1.20.1250.20">
    <property type="entry name" value="MFS general substrate transporter like domains"/>
    <property type="match status" value="1"/>
</dbReference>
<keyword evidence="2" id="KW-0813">Transport</keyword>
<comment type="caution">
    <text evidence="9">The sequence shown here is derived from an EMBL/GenBank/DDBJ whole genome shotgun (WGS) entry which is preliminary data.</text>
</comment>
<comment type="subcellular location">
    <subcellularLocation>
        <location evidence="1">Membrane</location>
        <topology evidence="1">Multi-pass membrane protein</topology>
    </subcellularLocation>
</comment>
<sequence length="453" mass="50506">MGNAVTDPKCRKCHSVRESIEHIVSSCHAMKLLCIIPRHNMVVKVILKEMLKFHRIPYKPGAVNQSDIIEILHEARIDNAKTKTNKPDLIVKNRTKKSIKIIEISVPYDNNIVKRSRDKIEKYQPLAAALKKSNPDHNVAVIPIIIGAFDGYQLVNEQQQQSNQNNSNNNNNVDSSENNDRNKNNNIDIDYENDNTIGNENEDEDDNVILHRADNQLLQPELSQSNNNNNNDLSYHHLDNSIDNAGILLTTQNIIPQEDTPSDIPLYKLIALTLSFLGVQFGWALQIAFSTPLFLELGVPSFAVSFIWMAGPISGLLVQPIVGVISDRLECRYGRRRPFILFGTFFIVVGLMLISNATSIGELFGDSEASKKMAIIIAIIGFWVLDLSNNTVQSPCRALLVDVASPAQQGLGSSLFSLMLGLGNLIGYFMGSVHLIGVFPFMKTDLRALFILF</sequence>
<dbReference type="Pfam" id="PF13347">
    <property type="entry name" value="MFS_2"/>
    <property type="match status" value="1"/>
</dbReference>
<feature type="domain" description="Major facilitator superfamily (MFS) profile" evidence="8">
    <location>
        <begin position="268"/>
        <end position="453"/>
    </location>
</feature>
<reference evidence="9 10" key="1">
    <citation type="journal article" date="2011" name="Genome Res.">
        <title>Phylogeny-wide analysis of social amoeba genomes highlights ancient origins for complex intercellular communication.</title>
        <authorList>
            <person name="Heidel A.J."/>
            <person name="Lawal H.M."/>
            <person name="Felder M."/>
            <person name="Schilde C."/>
            <person name="Helps N.R."/>
            <person name="Tunggal B."/>
            <person name="Rivero F."/>
            <person name="John U."/>
            <person name="Schleicher M."/>
            <person name="Eichinger L."/>
            <person name="Platzer M."/>
            <person name="Noegel A.A."/>
            <person name="Schaap P."/>
            <person name="Gloeckner G."/>
        </authorList>
    </citation>
    <scope>NUCLEOTIDE SEQUENCE [LARGE SCALE GENOMIC DNA]</scope>
    <source>
        <strain evidence="10">ATCC 26659 / Pp 5 / PN500</strain>
    </source>
</reference>
<evidence type="ECO:0000256" key="6">
    <source>
        <dbReference type="SAM" id="MobiDB-lite"/>
    </source>
</evidence>
<feature type="transmembrane region" description="Helical" evidence="7">
    <location>
        <begin position="266"/>
        <end position="285"/>
    </location>
</feature>
<dbReference type="RefSeq" id="XP_020436857.1">
    <property type="nucleotide sequence ID" value="XM_020572740.1"/>
</dbReference>
<evidence type="ECO:0000259" key="8">
    <source>
        <dbReference type="PROSITE" id="PS50850"/>
    </source>
</evidence>
<dbReference type="InterPro" id="IPR020846">
    <property type="entry name" value="MFS_dom"/>
</dbReference>
<feature type="region of interest" description="Disordered" evidence="6">
    <location>
        <begin position="158"/>
        <end position="202"/>
    </location>
</feature>
<dbReference type="Proteomes" id="UP000001396">
    <property type="component" value="Unassembled WGS sequence"/>
</dbReference>
<dbReference type="AlphaFoldDB" id="D3B0C1"/>
<dbReference type="EMBL" id="ADBJ01000008">
    <property type="protein sequence ID" value="EFA84745.1"/>
    <property type="molecule type" value="Genomic_DNA"/>
</dbReference>
<accession>D3B0C1</accession>
<keyword evidence="3 7" id="KW-0812">Transmembrane</keyword>
<dbReference type="PANTHER" id="PTHR19432:SF35">
    <property type="entry name" value="SOLUTE CARRIER FAMILY 45 MEMBER 3 ISOFORM X1"/>
    <property type="match status" value="1"/>
</dbReference>
<protein>
    <submittedName>
        <fullName evidence="9">Suc1-sucrose proton symporter</fullName>
    </submittedName>
</protein>
<feature type="transmembrane region" description="Helical" evidence="7">
    <location>
        <begin position="297"/>
        <end position="318"/>
    </location>
</feature>
<evidence type="ECO:0000313" key="9">
    <source>
        <dbReference type="EMBL" id="EFA84745.1"/>
    </source>
</evidence>
<feature type="transmembrane region" description="Helical" evidence="7">
    <location>
        <begin position="425"/>
        <end position="442"/>
    </location>
</feature>